<dbReference type="AlphaFoldDB" id="A0A8S0V1M2"/>
<dbReference type="Proteomes" id="UP000594638">
    <property type="component" value="Unassembled WGS sequence"/>
</dbReference>
<sequence length="111" mass="12704">MLAGVEVDRDPTVNLGTCFAKWTIGSCLLWNLKSFWMQTIELRGHFEVPERVWSEVLTTKKSFSRDHCQVYTHHAKKEYASDSSKNHENLEAAQKSLLVCAKASLAQLDKY</sequence>
<reference evidence="1 2" key="1">
    <citation type="submission" date="2019-12" db="EMBL/GenBank/DDBJ databases">
        <authorList>
            <person name="Alioto T."/>
            <person name="Alioto T."/>
            <person name="Gomez Garrido J."/>
        </authorList>
    </citation>
    <scope>NUCLEOTIDE SEQUENCE [LARGE SCALE GENOMIC DNA]</scope>
</reference>
<dbReference type="EMBL" id="CACTIH010009199">
    <property type="protein sequence ID" value="CAA3027325.1"/>
    <property type="molecule type" value="Genomic_DNA"/>
</dbReference>
<evidence type="ECO:0000313" key="2">
    <source>
        <dbReference type="Proteomes" id="UP000594638"/>
    </source>
</evidence>
<keyword evidence="2" id="KW-1185">Reference proteome</keyword>
<evidence type="ECO:0000313" key="1">
    <source>
        <dbReference type="EMBL" id="CAA3027325.1"/>
    </source>
</evidence>
<name>A0A8S0V1M2_OLEEU</name>
<gene>
    <name evidence="1" type="ORF">OLEA9_A091608</name>
</gene>
<protein>
    <submittedName>
        <fullName evidence="1">Uncharacterized protein</fullName>
    </submittedName>
</protein>
<comment type="caution">
    <text evidence="1">The sequence shown here is derived from an EMBL/GenBank/DDBJ whole genome shotgun (WGS) entry which is preliminary data.</text>
</comment>
<accession>A0A8S0V1M2</accession>
<dbReference type="Gramene" id="OE9A091608T1">
    <property type="protein sequence ID" value="OE9A091608C1"/>
    <property type="gene ID" value="OE9A091608"/>
</dbReference>
<proteinExistence type="predicted"/>
<organism evidence="1 2">
    <name type="scientific">Olea europaea subsp. europaea</name>
    <dbReference type="NCBI Taxonomy" id="158383"/>
    <lineage>
        <taxon>Eukaryota</taxon>
        <taxon>Viridiplantae</taxon>
        <taxon>Streptophyta</taxon>
        <taxon>Embryophyta</taxon>
        <taxon>Tracheophyta</taxon>
        <taxon>Spermatophyta</taxon>
        <taxon>Magnoliopsida</taxon>
        <taxon>eudicotyledons</taxon>
        <taxon>Gunneridae</taxon>
        <taxon>Pentapetalae</taxon>
        <taxon>asterids</taxon>
        <taxon>lamiids</taxon>
        <taxon>Lamiales</taxon>
        <taxon>Oleaceae</taxon>
        <taxon>Oleeae</taxon>
        <taxon>Olea</taxon>
    </lineage>
</organism>